<dbReference type="Proteomes" id="UP000887159">
    <property type="component" value="Unassembled WGS sequence"/>
</dbReference>
<reference evidence="1" key="1">
    <citation type="submission" date="2020-08" db="EMBL/GenBank/DDBJ databases">
        <title>Multicomponent nature underlies the extraordinary mechanical properties of spider dragline silk.</title>
        <authorList>
            <person name="Kono N."/>
            <person name="Nakamura H."/>
            <person name="Mori M."/>
            <person name="Yoshida Y."/>
            <person name="Ohtoshi R."/>
            <person name="Malay A.D."/>
            <person name="Moran D.A.P."/>
            <person name="Tomita M."/>
            <person name="Numata K."/>
            <person name="Arakawa K."/>
        </authorList>
    </citation>
    <scope>NUCLEOTIDE SEQUENCE</scope>
</reference>
<evidence type="ECO:0000313" key="2">
    <source>
        <dbReference type="Proteomes" id="UP000887159"/>
    </source>
</evidence>
<proteinExistence type="predicted"/>
<gene>
    <name evidence="1" type="ORF">TNCV_4661481</name>
</gene>
<evidence type="ECO:0000313" key="1">
    <source>
        <dbReference type="EMBL" id="GFY08957.1"/>
    </source>
</evidence>
<dbReference type="AlphaFoldDB" id="A0A8X6S7N7"/>
<keyword evidence="2" id="KW-1185">Reference proteome</keyword>
<protein>
    <submittedName>
        <fullName evidence="1">Uncharacterized protein</fullName>
    </submittedName>
</protein>
<name>A0A8X6S7N7_TRICX</name>
<organism evidence="1 2">
    <name type="scientific">Trichonephila clavipes</name>
    <name type="common">Golden silk orbweaver</name>
    <name type="synonym">Nephila clavipes</name>
    <dbReference type="NCBI Taxonomy" id="2585209"/>
    <lineage>
        <taxon>Eukaryota</taxon>
        <taxon>Metazoa</taxon>
        <taxon>Ecdysozoa</taxon>
        <taxon>Arthropoda</taxon>
        <taxon>Chelicerata</taxon>
        <taxon>Arachnida</taxon>
        <taxon>Araneae</taxon>
        <taxon>Araneomorphae</taxon>
        <taxon>Entelegynae</taxon>
        <taxon>Araneoidea</taxon>
        <taxon>Nephilidae</taxon>
        <taxon>Trichonephila</taxon>
    </lineage>
</organism>
<accession>A0A8X6S7N7</accession>
<dbReference type="EMBL" id="BMAU01021284">
    <property type="protein sequence ID" value="GFY08957.1"/>
    <property type="molecule type" value="Genomic_DNA"/>
</dbReference>
<sequence length="85" mass="9547">MQSELEASSSVFTHSCHQQVSHPSHEYAWVWCGSLKNGVPAPHYLSGVVRGQSTVALIQLQNVTLQSTYSLYKKNITFGYRTFLD</sequence>
<comment type="caution">
    <text evidence="1">The sequence shown here is derived from an EMBL/GenBank/DDBJ whole genome shotgun (WGS) entry which is preliminary data.</text>
</comment>